<reference evidence="1 2" key="1">
    <citation type="journal article" date="2007" name="Int. J. Syst. Evol. Microbiol.">
        <title>Chryseobacterium flavum sp. nov., isolated from polluted soil.</title>
        <authorList>
            <person name="Zhou Y."/>
            <person name="Dong J."/>
            <person name="Wang X."/>
            <person name="Huang X."/>
            <person name="Zhang K.Y."/>
            <person name="Zhang Y.Q."/>
            <person name="Guo Y.F."/>
            <person name="Lai R."/>
            <person name="Li W.J."/>
        </authorList>
    </citation>
    <scope>NUCLEOTIDE SEQUENCE [LARGE SCALE GENOMIC DNA]</scope>
    <source>
        <strain evidence="1 2">KCTC 12877</strain>
    </source>
</reference>
<evidence type="ECO:0000313" key="2">
    <source>
        <dbReference type="Proteomes" id="UP000256769"/>
    </source>
</evidence>
<dbReference type="RefSeq" id="WP_115956315.1">
    <property type="nucleotide sequence ID" value="NZ_CBCRVL010000002.1"/>
</dbReference>
<comment type="caution">
    <text evidence="1">The sequence shown here is derived from an EMBL/GenBank/DDBJ whole genome shotgun (WGS) entry which is preliminary data.</text>
</comment>
<gene>
    <name evidence="1" type="ORF">DRF59_00335</name>
</gene>
<accession>A0A3D9CU83</accession>
<dbReference type="EMBL" id="QNUE01000001">
    <property type="protein sequence ID" value="REC69353.1"/>
    <property type="molecule type" value="Genomic_DNA"/>
</dbReference>
<dbReference type="AlphaFoldDB" id="A0A3D9CU83"/>
<dbReference type="Proteomes" id="UP000256769">
    <property type="component" value="Unassembled WGS sequence"/>
</dbReference>
<name>A0A3D9CU83_9FLAO</name>
<dbReference type="OrthoDB" id="1242646at2"/>
<proteinExistence type="predicted"/>
<keyword evidence="2" id="KW-1185">Reference proteome</keyword>
<organism evidence="1 2">
    <name type="scientific">Chryseobacterium flavum</name>
    <dbReference type="NCBI Taxonomy" id="415851"/>
    <lineage>
        <taxon>Bacteria</taxon>
        <taxon>Pseudomonadati</taxon>
        <taxon>Bacteroidota</taxon>
        <taxon>Flavobacteriia</taxon>
        <taxon>Flavobacteriales</taxon>
        <taxon>Weeksellaceae</taxon>
        <taxon>Chryseobacterium group</taxon>
        <taxon>Chryseobacterium</taxon>
    </lineage>
</organism>
<evidence type="ECO:0000313" key="1">
    <source>
        <dbReference type="EMBL" id="REC69353.1"/>
    </source>
</evidence>
<sequence>MKTFLNITFFVTASFLHAQTGINTDKPKATLDVTAKKEVLMIDGLLPPRLTLAELTDKGNNLYGAEQEGTIIYITDVSGGNSLSQREYISSKGMYIFDSEAASNEGRWMCLYCIGLARGTKTTRLQNR</sequence>
<protein>
    <submittedName>
        <fullName evidence="1">Uncharacterized protein</fullName>
    </submittedName>
</protein>